<keyword evidence="3" id="KW-1185">Reference proteome</keyword>
<dbReference type="AlphaFoldDB" id="A0A6G1EGS3"/>
<evidence type="ECO:0000256" key="1">
    <source>
        <dbReference type="SAM" id="MobiDB-lite"/>
    </source>
</evidence>
<proteinExistence type="predicted"/>
<protein>
    <submittedName>
        <fullName evidence="2">Uncharacterized protein</fullName>
    </submittedName>
</protein>
<evidence type="ECO:0000313" key="3">
    <source>
        <dbReference type="Proteomes" id="UP000479710"/>
    </source>
</evidence>
<feature type="compositionally biased region" description="Gly residues" evidence="1">
    <location>
        <begin position="7"/>
        <end position="17"/>
    </location>
</feature>
<name>A0A6G1EGS3_9ORYZ</name>
<organism evidence="2 3">
    <name type="scientific">Oryza meyeriana var. granulata</name>
    <dbReference type="NCBI Taxonomy" id="110450"/>
    <lineage>
        <taxon>Eukaryota</taxon>
        <taxon>Viridiplantae</taxon>
        <taxon>Streptophyta</taxon>
        <taxon>Embryophyta</taxon>
        <taxon>Tracheophyta</taxon>
        <taxon>Spermatophyta</taxon>
        <taxon>Magnoliopsida</taxon>
        <taxon>Liliopsida</taxon>
        <taxon>Poales</taxon>
        <taxon>Poaceae</taxon>
        <taxon>BOP clade</taxon>
        <taxon>Oryzoideae</taxon>
        <taxon>Oryzeae</taxon>
        <taxon>Oryzinae</taxon>
        <taxon>Oryza</taxon>
        <taxon>Oryza meyeriana</taxon>
    </lineage>
</organism>
<feature type="compositionally biased region" description="Low complexity" evidence="1">
    <location>
        <begin position="54"/>
        <end position="65"/>
    </location>
</feature>
<feature type="region of interest" description="Disordered" evidence="1">
    <location>
        <begin position="1"/>
        <end position="87"/>
    </location>
</feature>
<gene>
    <name evidence="2" type="ORF">E2562_007733</name>
</gene>
<dbReference type="EMBL" id="SPHZ02000003">
    <property type="protein sequence ID" value="KAF0923881.1"/>
    <property type="molecule type" value="Genomic_DNA"/>
</dbReference>
<dbReference type="Proteomes" id="UP000479710">
    <property type="component" value="Unassembled WGS sequence"/>
</dbReference>
<evidence type="ECO:0000313" key="2">
    <source>
        <dbReference type="EMBL" id="KAF0923881.1"/>
    </source>
</evidence>
<comment type="caution">
    <text evidence="2">The sequence shown here is derived from an EMBL/GenBank/DDBJ whole genome shotgun (WGS) entry which is preliminary data.</text>
</comment>
<sequence length="183" mass="19039">MASGQRAGEGSGGGSMVPGGHRPARVEGAASSGARGGGGEYFECRTCSRRGETSPPASSAVVSSVEQPEMLDLNSPPVEEAGEGDQEFEVVEPEPPVVLPVLSPFSCLFVPAAIHWWRIHRVTDSLLLKLSDSNSFLLLTYTKYLAFSTQIVSCGGGGAVTPSTPSRAGRSTIRWGCPAPCSS</sequence>
<accession>A0A6G1EGS3</accession>
<reference evidence="2 3" key="1">
    <citation type="submission" date="2019-11" db="EMBL/GenBank/DDBJ databases">
        <title>Whole genome sequence of Oryza granulata.</title>
        <authorList>
            <person name="Li W."/>
        </authorList>
    </citation>
    <scope>NUCLEOTIDE SEQUENCE [LARGE SCALE GENOMIC DNA]</scope>
    <source>
        <strain evidence="3">cv. Menghai</strain>
        <tissue evidence="2">Leaf</tissue>
    </source>
</reference>